<evidence type="ECO:0000313" key="1">
    <source>
        <dbReference type="EMBL" id="TFY74793.1"/>
    </source>
</evidence>
<reference evidence="1 2" key="1">
    <citation type="submission" date="2019-02" db="EMBL/GenBank/DDBJ databases">
        <title>Genome sequencing of the rare red list fungi Hericium alpestre (H. flagellum).</title>
        <authorList>
            <person name="Buettner E."/>
            <person name="Kellner H."/>
        </authorList>
    </citation>
    <scope>NUCLEOTIDE SEQUENCE [LARGE SCALE GENOMIC DNA]</scope>
    <source>
        <strain evidence="1 2">DSM 108284</strain>
    </source>
</reference>
<accession>A0A4Y9ZLG2</accession>
<comment type="caution">
    <text evidence="1">The sequence shown here is derived from an EMBL/GenBank/DDBJ whole genome shotgun (WGS) entry which is preliminary data.</text>
</comment>
<dbReference type="Proteomes" id="UP000298061">
    <property type="component" value="Unassembled WGS sequence"/>
</dbReference>
<organism evidence="1 2">
    <name type="scientific">Hericium alpestre</name>
    <dbReference type="NCBI Taxonomy" id="135208"/>
    <lineage>
        <taxon>Eukaryota</taxon>
        <taxon>Fungi</taxon>
        <taxon>Dikarya</taxon>
        <taxon>Basidiomycota</taxon>
        <taxon>Agaricomycotina</taxon>
        <taxon>Agaricomycetes</taxon>
        <taxon>Russulales</taxon>
        <taxon>Hericiaceae</taxon>
        <taxon>Hericium</taxon>
    </lineage>
</organism>
<proteinExistence type="predicted"/>
<gene>
    <name evidence="1" type="ORF">EWM64_g9218</name>
</gene>
<sequence>MFSSKTAGTGFIENEADSDHKFAIPGGTDISVSVDELGAAAGSEPVEMGHRKRLKRQNQLYSDENLKFWEA</sequence>
<dbReference type="AlphaFoldDB" id="A0A4Y9ZLG2"/>
<name>A0A4Y9ZLG2_9AGAM</name>
<evidence type="ECO:0000313" key="2">
    <source>
        <dbReference type="Proteomes" id="UP000298061"/>
    </source>
</evidence>
<keyword evidence="2" id="KW-1185">Reference proteome</keyword>
<protein>
    <submittedName>
        <fullName evidence="1">Uncharacterized protein</fullName>
    </submittedName>
</protein>
<dbReference type="EMBL" id="SFCI01001870">
    <property type="protein sequence ID" value="TFY74793.1"/>
    <property type="molecule type" value="Genomic_DNA"/>
</dbReference>